<protein>
    <submittedName>
        <fullName evidence="1">Uncharacterized protein</fullName>
    </submittedName>
</protein>
<proteinExistence type="predicted"/>
<dbReference type="Gramene" id="mRNA:HanXRQr2_Chr12g0558811">
    <property type="protein sequence ID" value="CDS:HanXRQr2_Chr12g0558811.1"/>
    <property type="gene ID" value="HanXRQr2_Chr12g0558811"/>
</dbReference>
<dbReference type="Proteomes" id="UP000215914">
    <property type="component" value="Unassembled WGS sequence"/>
</dbReference>
<dbReference type="AlphaFoldDB" id="A0A9K3MXI4"/>
<dbReference type="EMBL" id="MNCJ02000327">
    <property type="protein sequence ID" value="KAF5779389.1"/>
    <property type="molecule type" value="Genomic_DNA"/>
</dbReference>
<keyword evidence="2" id="KW-1185">Reference proteome</keyword>
<evidence type="ECO:0000313" key="2">
    <source>
        <dbReference type="Proteomes" id="UP000215914"/>
    </source>
</evidence>
<sequence length="63" mass="7179">MKEDNVTFVPKVWPVLRLLSKGLVFRIGSKRFEILPFSSGSLTPCLHPIFSLKSRVFPSFLLT</sequence>
<organism evidence="1 2">
    <name type="scientific">Helianthus annuus</name>
    <name type="common">Common sunflower</name>
    <dbReference type="NCBI Taxonomy" id="4232"/>
    <lineage>
        <taxon>Eukaryota</taxon>
        <taxon>Viridiplantae</taxon>
        <taxon>Streptophyta</taxon>
        <taxon>Embryophyta</taxon>
        <taxon>Tracheophyta</taxon>
        <taxon>Spermatophyta</taxon>
        <taxon>Magnoliopsida</taxon>
        <taxon>eudicotyledons</taxon>
        <taxon>Gunneridae</taxon>
        <taxon>Pentapetalae</taxon>
        <taxon>asterids</taxon>
        <taxon>campanulids</taxon>
        <taxon>Asterales</taxon>
        <taxon>Asteraceae</taxon>
        <taxon>Asteroideae</taxon>
        <taxon>Heliantheae alliance</taxon>
        <taxon>Heliantheae</taxon>
        <taxon>Helianthus</taxon>
    </lineage>
</organism>
<name>A0A9K3MXI4_HELAN</name>
<evidence type="ECO:0000313" key="1">
    <source>
        <dbReference type="EMBL" id="KAF5779389.1"/>
    </source>
</evidence>
<reference evidence="1" key="1">
    <citation type="journal article" date="2017" name="Nature">
        <title>The sunflower genome provides insights into oil metabolism, flowering and Asterid evolution.</title>
        <authorList>
            <person name="Badouin H."/>
            <person name="Gouzy J."/>
            <person name="Grassa C.J."/>
            <person name="Murat F."/>
            <person name="Staton S.E."/>
            <person name="Cottret L."/>
            <person name="Lelandais-Briere C."/>
            <person name="Owens G.L."/>
            <person name="Carrere S."/>
            <person name="Mayjonade B."/>
            <person name="Legrand L."/>
            <person name="Gill N."/>
            <person name="Kane N.C."/>
            <person name="Bowers J.E."/>
            <person name="Hubner S."/>
            <person name="Bellec A."/>
            <person name="Berard A."/>
            <person name="Berges H."/>
            <person name="Blanchet N."/>
            <person name="Boniface M.C."/>
            <person name="Brunel D."/>
            <person name="Catrice O."/>
            <person name="Chaidir N."/>
            <person name="Claudel C."/>
            <person name="Donnadieu C."/>
            <person name="Faraut T."/>
            <person name="Fievet G."/>
            <person name="Helmstetter N."/>
            <person name="King M."/>
            <person name="Knapp S.J."/>
            <person name="Lai Z."/>
            <person name="Le Paslier M.C."/>
            <person name="Lippi Y."/>
            <person name="Lorenzon L."/>
            <person name="Mandel J.R."/>
            <person name="Marage G."/>
            <person name="Marchand G."/>
            <person name="Marquand E."/>
            <person name="Bret-Mestries E."/>
            <person name="Morien E."/>
            <person name="Nambeesan S."/>
            <person name="Nguyen T."/>
            <person name="Pegot-Espagnet P."/>
            <person name="Pouilly N."/>
            <person name="Raftis F."/>
            <person name="Sallet E."/>
            <person name="Schiex T."/>
            <person name="Thomas J."/>
            <person name="Vandecasteele C."/>
            <person name="Vares D."/>
            <person name="Vear F."/>
            <person name="Vautrin S."/>
            <person name="Crespi M."/>
            <person name="Mangin B."/>
            <person name="Burke J.M."/>
            <person name="Salse J."/>
            <person name="Munos S."/>
            <person name="Vincourt P."/>
            <person name="Rieseberg L.H."/>
            <person name="Langlade N.B."/>
        </authorList>
    </citation>
    <scope>NUCLEOTIDE SEQUENCE</scope>
    <source>
        <tissue evidence="1">Leaves</tissue>
    </source>
</reference>
<reference evidence="1" key="2">
    <citation type="submission" date="2020-06" db="EMBL/GenBank/DDBJ databases">
        <title>Helianthus annuus Genome sequencing and assembly Release 2.</title>
        <authorList>
            <person name="Gouzy J."/>
            <person name="Langlade N."/>
            <person name="Munos S."/>
        </authorList>
    </citation>
    <scope>NUCLEOTIDE SEQUENCE</scope>
    <source>
        <tissue evidence="1">Leaves</tissue>
    </source>
</reference>
<accession>A0A9K3MXI4</accession>
<gene>
    <name evidence="1" type="ORF">HanXRQr2_Chr12g0558811</name>
</gene>
<comment type="caution">
    <text evidence="1">The sequence shown here is derived from an EMBL/GenBank/DDBJ whole genome shotgun (WGS) entry which is preliminary data.</text>
</comment>